<evidence type="ECO:0000256" key="1">
    <source>
        <dbReference type="SAM" id="Phobius"/>
    </source>
</evidence>
<comment type="caution">
    <text evidence="2">The sequence shown here is derived from an EMBL/GenBank/DDBJ whole genome shotgun (WGS) entry which is preliminary data.</text>
</comment>
<dbReference type="GO" id="GO:0016740">
    <property type="term" value="F:transferase activity"/>
    <property type="evidence" value="ECO:0007669"/>
    <property type="project" value="UniProtKB-KW"/>
</dbReference>
<dbReference type="RefSeq" id="WP_128489527.1">
    <property type="nucleotide sequence ID" value="NZ_JBHLXB010000001.1"/>
</dbReference>
<keyword evidence="3" id="KW-1185">Reference proteome</keyword>
<keyword evidence="1" id="KW-0472">Membrane</keyword>
<keyword evidence="1" id="KW-0812">Transmembrane</keyword>
<feature type="transmembrane region" description="Helical" evidence="1">
    <location>
        <begin position="178"/>
        <end position="195"/>
    </location>
</feature>
<evidence type="ECO:0000313" key="3">
    <source>
        <dbReference type="Proteomes" id="UP000287168"/>
    </source>
</evidence>
<feature type="transmembrane region" description="Helical" evidence="1">
    <location>
        <begin position="34"/>
        <end position="67"/>
    </location>
</feature>
<keyword evidence="2" id="KW-0808">Transferase</keyword>
<proteinExistence type="predicted"/>
<dbReference type="EMBL" id="SBLC01000016">
    <property type="protein sequence ID" value="RWY40392.1"/>
    <property type="molecule type" value="Genomic_DNA"/>
</dbReference>
<name>A0A3S4XQ72_9RHOB</name>
<keyword evidence="1" id="KW-1133">Transmembrane helix</keyword>
<dbReference type="OrthoDB" id="1034332at2"/>
<accession>A0A3S4XQ72</accession>
<evidence type="ECO:0000313" key="2">
    <source>
        <dbReference type="EMBL" id="RWY40392.1"/>
    </source>
</evidence>
<sequence length="210" mass="22116">MSDPADRRPIASRNTASARRITGFLVRRNLTPNAISMLSMAAAAMAGLAFACAGGHWAGLILAALACQMRLLCNLFDGLVAVEGGKGGPDGPFWNEAPDRISDLLIFAGLGWAVGRPDLGYLTGALAVLTAYIRELGRANGAGNDFSGPFAKPQRMALITLAAVAQALVLLAGSDLPVLLWALWILLAGTALTVLRRSWRQIRQLGGLPR</sequence>
<protein>
    <submittedName>
        <fullName evidence="2">CDP-alcohol phosphatidyltransferase family protein</fullName>
    </submittedName>
</protein>
<organism evidence="2 3">
    <name type="scientific">Falsigemmobacter intermedius</name>
    <dbReference type="NCBI Taxonomy" id="1553448"/>
    <lineage>
        <taxon>Bacteria</taxon>
        <taxon>Pseudomonadati</taxon>
        <taxon>Pseudomonadota</taxon>
        <taxon>Alphaproteobacteria</taxon>
        <taxon>Rhodobacterales</taxon>
        <taxon>Paracoccaceae</taxon>
        <taxon>Falsigemmobacter</taxon>
    </lineage>
</organism>
<gene>
    <name evidence="2" type="ORF">EP867_12015</name>
</gene>
<feature type="transmembrane region" description="Helical" evidence="1">
    <location>
        <begin position="156"/>
        <end position="172"/>
    </location>
</feature>
<dbReference type="Gene3D" id="1.20.120.1760">
    <property type="match status" value="1"/>
</dbReference>
<reference evidence="2 3" key="1">
    <citation type="journal article" date="2015" name="Int. J. Syst. Evol. Microbiol.">
        <title>Gemmobacter intermedius sp. nov., isolated from a white stork (Ciconia ciconia).</title>
        <authorList>
            <person name="Kampfer P."/>
            <person name="Jerzak L."/>
            <person name="Wilharm G."/>
            <person name="Golke J."/>
            <person name="Busse H.J."/>
            <person name="Glaeser S.P."/>
        </authorList>
    </citation>
    <scope>NUCLEOTIDE SEQUENCE [LARGE SCALE GENOMIC DNA]</scope>
    <source>
        <strain evidence="2 3">119/4</strain>
    </source>
</reference>
<dbReference type="InterPro" id="IPR043130">
    <property type="entry name" value="CDP-OH_PTrfase_TM_dom"/>
</dbReference>
<dbReference type="AlphaFoldDB" id="A0A3S4XQ72"/>
<dbReference type="Proteomes" id="UP000287168">
    <property type="component" value="Unassembled WGS sequence"/>
</dbReference>